<protein>
    <recommendedName>
        <fullName evidence="3">Chromosome condensation regulator RCC1</fullName>
    </recommendedName>
</protein>
<keyword evidence="2" id="KW-1185">Reference proteome</keyword>
<accession>A0A2V1KCG4</accession>
<dbReference type="InterPro" id="IPR009091">
    <property type="entry name" value="RCC1/BLIP-II"/>
</dbReference>
<sequence length="323" mass="33422">MLDPELTEENLEAIAANTNVLTTDTLEDLAEHRAAWPELTAWAHQCIANDEITPLSEFVMPEEAEVAPLPTRKHQLPKWAFAVAGAVALLGAGGAYAASQPEQPVAEPATSSQAVSSPTPEIVDVMDGLTAAGDGFTCTATGDQIRCWGQNNRGQLGAGAGMTSHEEIINMAGVTMLSAGKDFACASDGTGVTCWGDNRWKQAGDSSKESLPPTAVPALEGKKIDSLSAGEIHACATTEGTVTCWGSDYSGQLGTGKKGAAASSPVDVALPEDAKALTVTSSRFGACVSTDLETLLCWGSNDEGRISENDATILPVSEVGTNE</sequence>
<dbReference type="GO" id="GO:0005085">
    <property type="term" value="F:guanyl-nucleotide exchange factor activity"/>
    <property type="evidence" value="ECO:0007669"/>
    <property type="project" value="TreeGrafter"/>
</dbReference>
<dbReference type="EMBL" id="QETB01000001">
    <property type="protein sequence ID" value="PWF27079.1"/>
    <property type="molecule type" value="Genomic_DNA"/>
</dbReference>
<dbReference type="PANTHER" id="PTHR45982">
    <property type="entry name" value="REGULATOR OF CHROMOSOME CONDENSATION"/>
    <property type="match status" value="1"/>
</dbReference>
<comment type="caution">
    <text evidence="1">The sequence shown here is derived from an EMBL/GenBank/DDBJ whole genome shotgun (WGS) entry which is preliminary data.</text>
</comment>
<dbReference type="RefSeq" id="WP_109092579.1">
    <property type="nucleotide sequence ID" value="NZ_QETB01000001.1"/>
</dbReference>
<dbReference type="InterPro" id="IPR000408">
    <property type="entry name" value="Reg_chr_condens"/>
</dbReference>
<dbReference type="PANTHER" id="PTHR45982:SF1">
    <property type="entry name" value="REGULATOR OF CHROMOSOME CONDENSATION"/>
    <property type="match status" value="1"/>
</dbReference>
<dbReference type="OrthoDB" id="9796385at2"/>
<dbReference type="Gene3D" id="2.130.10.30">
    <property type="entry name" value="Regulator of chromosome condensation 1/beta-lactamase-inhibitor protein II"/>
    <property type="match status" value="1"/>
</dbReference>
<dbReference type="Proteomes" id="UP000245283">
    <property type="component" value="Unassembled WGS sequence"/>
</dbReference>
<dbReference type="PROSITE" id="PS50012">
    <property type="entry name" value="RCC1_3"/>
    <property type="match status" value="1"/>
</dbReference>
<dbReference type="SUPFAM" id="SSF50985">
    <property type="entry name" value="RCC1/BLIP-II"/>
    <property type="match status" value="1"/>
</dbReference>
<dbReference type="InterPro" id="IPR051553">
    <property type="entry name" value="Ran_GTPase-activating"/>
</dbReference>
<evidence type="ECO:0000313" key="2">
    <source>
        <dbReference type="Proteomes" id="UP000245283"/>
    </source>
</evidence>
<evidence type="ECO:0008006" key="3">
    <source>
        <dbReference type="Google" id="ProtNLM"/>
    </source>
</evidence>
<organism evidence="1 2">
    <name type="scientific">Ancrocorticia populi</name>
    <dbReference type="NCBI Taxonomy" id="2175228"/>
    <lineage>
        <taxon>Bacteria</taxon>
        <taxon>Bacillati</taxon>
        <taxon>Actinomycetota</taxon>
        <taxon>Actinomycetes</taxon>
        <taxon>Actinomycetales</taxon>
        <taxon>Actinomycetaceae</taxon>
        <taxon>Ancrocorticia</taxon>
    </lineage>
</organism>
<dbReference type="AlphaFoldDB" id="A0A2V1KCG4"/>
<reference evidence="2" key="1">
    <citation type="submission" date="2018-05" db="EMBL/GenBank/DDBJ databases">
        <authorList>
            <person name="Li Y."/>
        </authorList>
    </citation>
    <scope>NUCLEOTIDE SEQUENCE [LARGE SCALE GENOMIC DNA]</scope>
    <source>
        <strain evidence="2">sk1b4</strain>
    </source>
</reference>
<evidence type="ECO:0000313" key="1">
    <source>
        <dbReference type="EMBL" id="PWF27079.1"/>
    </source>
</evidence>
<dbReference type="GO" id="GO:0005737">
    <property type="term" value="C:cytoplasm"/>
    <property type="evidence" value="ECO:0007669"/>
    <property type="project" value="TreeGrafter"/>
</dbReference>
<proteinExistence type="predicted"/>
<name>A0A2V1KCG4_9ACTO</name>
<gene>
    <name evidence="1" type="ORF">DD236_01335</name>
</gene>